<dbReference type="STRING" id="171383.AKJ31_03640"/>
<organism evidence="1 2">
    <name type="scientific">Vibrio hepatarius</name>
    <dbReference type="NCBI Taxonomy" id="171383"/>
    <lineage>
        <taxon>Bacteria</taxon>
        <taxon>Pseudomonadati</taxon>
        <taxon>Pseudomonadota</taxon>
        <taxon>Gammaproteobacteria</taxon>
        <taxon>Vibrionales</taxon>
        <taxon>Vibrionaceae</taxon>
        <taxon>Vibrio</taxon>
        <taxon>Vibrio oreintalis group</taxon>
    </lineage>
</organism>
<gene>
    <name evidence="1" type="ORF">AKJ31_03640</name>
</gene>
<keyword evidence="2" id="KW-1185">Reference proteome</keyword>
<dbReference type="EMBL" id="LHPI01000001">
    <property type="protein sequence ID" value="KOO09455.1"/>
    <property type="molecule type" value="Genomic_DNA"/>
</dbReference>
<dbReference type="AlphaFoldDB" id="A0A0M0I589"/>
<dbReference type="Proteomes" id="UP000037530">
    <property type="component" value="Unassembled WGS sequence"/>
</dbReference>
<accession>A0A0M0I589</accession>
<sequence length="69" mass="7975">MRTSIFHTSGKQSRSIHSQLSFDMVREQVKTLSPQQLRQLRGDIDNKLERENNVVITDEEAQLISSLFS</sequence>
<reference evidence="2" key="1">
    <citation type="submission" date="2015-08" db="EMBL/GenBank/DDBJ databases">
        <title>Vibrio galatheae sp. nov., a novel member of the Vibrionaceae family isolated from the Solomon Islands.</title>
        <authorList>
            <person name="Giubergia S."/>
            <person name="Machado H."/>
            <person name="Mateiu R.V."/>
            <person name="Gram L."/>
        </authorList>
    </citation>
    <scope>NUCLEOTIDE SEQUENCE [LARGE SCALE GENOMIC DNA]</scope>
    <source>
        <strain evidence="2">DSM 19134</strain>
    </source>
</reference>
<dbReference type="OrthoDB" id="5906703at2"/>
<proteinExistence type="predicted"/>
<dbReference type="PATRIC" id="fig|171383.3.peg.753"/>
<protein>
    <submittedName>
        <fullName evidence="1">Uncharacterized protein</fullName>
    </submittedName>
</protein>
<comment type="caution">
    <text evidence="1">The sequence shown here is derived from an EMBL/GenBank/DDBJ whole genome shotgun (WGS) entry which is preliminary data.</text>
</comment>
<name>A0A0M0I589_9VIBR</name>
<dbReference type="RefSeq" id="WP_053407716.1">
    <property type="nucleotide sequence ID" value="NZ_LHPI01000001.1"/>
</dbReference>
<evidence type="ECO:0000313" key="1">
    <source>
        <dbReference type="EMBL" id="KOO09455.1"/>
    </source>
</evidence>
<evidence type="ECO:0000313" key="2">
    <source>
        <dbReference type="Proteomes" id="UP000037530"/>
    </source>
</evidence>